<name>A0A4R1N457_9RHOB</name>
<evidence type="ECO:0000256" key="6">
    <source>
        <dbReference type="ARBA" id="ARBA00023136"/>
    </source>
</evidence>
<reference evidence="11 12" key="1">
    <citation type="submission" date="2019-03" db="EMBL/GenBank/DDBJ databases">
        <title>Genomic Encyclopedia of Archaeal and Bacterial Type Strains, Phase II (KMG-II): from individual species to whole genera.</title>
        <authorList>
            <person name="Goeker M."/>
        </authorList>
    </citation>
    <scope>NUCLEOTIDE SEQUENCE [LARGE SCALE GENOMIC DNA]</scope>
    <source>
        <strain evidence="11 12">DSM 26433</strain>
    </source>
</reference>
<evidence type="ECO:0000256" key="5">
    <source>
        <dbReference type="ARBA" id="ARBA00022989"/>
    </source>
</evidence>
<dbReference type="RefSeq" id="WP_132860781.1">
    <property type="nucleotide sequence ID" value="NZ_SMGR01000002.1"/>
</dbReference>
<keyword evidence="5 8" id="KW-1133">Transmembrane helix</keyword>
<dbReference type="InterPro" id="IPR036737">
    <property type="entry name" value="OmpA-like_sf"/>
</dbReference>
<dbReference type="Pfam" id="PF00691">
    <property type="entry name" value="OmpA"/>
    <property type="match status" value="1"/>
</dbReference>
<evidence type="ECO:0000256" key="3">
    <source>
        <dbReference type="ARBA" id="ARBA00022475"/>
    </source>
</evidence>
<keyword evidence="6 8" id="KW-0472">Membrane</keyword>
<comment type="similarity">
    <text evidence="2">Belongs to the MotB family.</text>
</comment>
<dbReference type="InterPro" id="IPR025713">
    <property type="entry name" value="MotB-like_N_dom"/>
</dbReference>
<feature type="region of interest" description="Disordered" evidence="7">
    <location>
        <begin position="93"/>
        <end position="118"/>
    </location>
</feature>
<accession>A0A4R1N457</accession>
<dbReference type="EMBL" id="SMGR01000002">
    <property type="protein sequence ID" value="TCL01426.1"/>
    <property type="molecule type" value="Genomic_DNA"/>
</dbReference>
<evidence type="ECO:0000259" key="10">
    <source>
        <dbReference type="Pfam" id="PF13677"/>
    </source>
</evidence>
<proteinExistence type="inferred from homology"/>
<evidence type="ECO:0000256" key="2">
    <source>
        <dbReference type="ARBA" id="ARBA00008914"/>
    </source>
</evidence>
<evidence type="ECO:0000256" key="1">
    <source>
        <dbReference type="ARBA" id="ARBA00004162"/>
    </source>
</evidence>
<dbReference type="InterPro" id="IPR006665">
    <property type="entry name" value="OmpA-like"/>
</dbReference>
<gene>
    <name evidence="11" type="ORF">BXY66_2741</name>
</gene>
<dbReference type="Gene3D" id="3.30.1330.60">
    <property type="entry name" value="OmpA-like domain"/>
    <property type="match status" value="1"/>
</dbReference>
<evidence type="ECO:0000313" key="11">
    <source>
        <dbReference type="EMBL" id="TCL01426.1"/>
    </source>
</evidence>
<evidence type="ECO:0000256" key="4">
    <source>
        <dbReference type="ARBA" id="ARBA00022692"/>
    </source>
</evidence>
<dbReference type="Proteomes" id="UP000295673">
    <property type="component" value="Unassembled WGS sequence"/>
</dbReference>
<dbReference type="SUPFAM" id="SSF103088">
    <property type="entry name" value="OmpA-like"/>
    <property type="match status" value="1"/>
</dbReference>
<keyword evidence="3" id="KW-1003">Cell membrane</keyword>
<organism evidence="11 12">
    <name type="scientific">Shimia isoporae</name>
    <dbReference type="NCBI Taxonomy" id="647720"/>
    <lineage>
        <taxon>Bacteria</taxon>
        <taxon>Pseudomonadati</taxon>
        <taxon>Pseudomonadota</taxon>
        <taxon>Alphaproteobacteria</taxon>
        <taxon>Rhodobacterales</taxon>
        <taxon>Roseobacteraceae</taxon>
    </lineage>
</organism>
<feature type="domain" description="Motility protein B-like N-terminal" evidence="10">
    <location>
        <begin position="13"/>
        <end position="65"/>
    </location>
</feature>
<dbReference type="OrthoDB" id="7170686at2"/>
<comment type="caution">
    <text evidence="11">The sequence shown here is derived from an EMBL/GenBank/DDBJ whole genome shotgun (WGS) entry which is preliminary data.</text>
</comment>
<dbReference type="Pfam" id="PF13677">
    <property type="entry name" value="MotB_plug"/>
    <property type="match status" value="1"/>
</dbReference>
<dbReference type="PANTHER" id="PTHR30329:SF21">
    <property type="entry name" value="LIPOPROTEIN YIAD-RELATED"/>
    <property type="match status" value="1"/>
</dbReference>
<dbReference type="GO" id="GO:0005886">
    <property type="term" value="C:plasma membrane"/>
    <property type="evidence" value="ECO:0007669"/>
    <property type="project" value="UniProtKB-SubCell"/>
</dbReference>
<feature type="transmembrane region" description="Helical" evidence="8">
    <location>
        <begin position="29"/>
        <end position="48"/>
    </location>
</feature>
<feature type="domain" description="OmpA-like" evidence="9">
    <location>
        <begin position="184"/>
        <end position="264"/>
    </location>
</feature>
<dbReference type="InterPro" id="IPR050330">
    <property type="entry name" value="Bact_OuterMem_StrucFunc"/>
</dbReference>
<protein>
    <submittedName>
        <fullName evidence="11">Chemotaxis protein MotB</fullName>
    </submittedName>
</protein>
<evidence type="ECO:0000256" key="7">
    <source>
        <dbReference type="SAM" id="MobiDB-lite"/>
    </source>
</evidence>
<keyword evidence="4 8" id="KW-0812">Transmembrane</keyword>
<evidence type="ECO:0000256" key="8">
    <source>
        <dbReference type="SAM" id="Phobius"/>
    </source>
</evidence>
<evidence type="ECO:0000259" key="9">
    <source>
        <dbReference type="Pfam" id="PF00691"/>
    </source>
</evidence>
<dbReference type="AlphaFoldDB" id="A0A4R1N457"/>
<sequence length="272" mass="29769">MADQSNRPIIIKRKKVVAGGGHHGGAWKIAYADFVTAMMAFFLLMWLINATSEEQRLGLAEYFSPTIPLNRIAGGGSHMFGGKSVTEEQILSRSGRGGLPTNMTGQPGTEESDESAMNSGDKFSDVQDYLVGGGGESFLKDNLEKHVVTRLTDEGLVIELFAIKDDPLFVDGEATPMPIMGDLVEIIAKAAQMVNNNVAVEGHVRTEPVVLRESRVWDLSTARAATVREMLENFGVAPHRLARVVGHADRELMSNAPRDVRNNRIEIILLRE</sequence>
<keyword evidence="12" id="KW-1185">Reference proteome</keyword>
<comment type="subcellular location">
    <subcellularLocation>
        <location evidence="1">Cell membrane</location>
        <topology evidence="1">Single-pass membrane protein</topology>
    </subcellularLocation>
</comment>
<evidence type="ECO:0000313" key="12">
    <source>
        <dbReference type="Proteomes" id="UP000295673"/>
    </source>
</evidence>
<dbReference type="PANTHER" id="PTHR30329">
    <property type="entry name" value="STATOR ELEMENT OF FLAGELLAR MOTOR COMPLEX"/>
    <property type="match status" value="1"/>
</dbReference>